<reference evidence="13 14" key="1">
    <citation type="submission" date="2019-07" db="EMBL/GenBank/DDBJ databases">
        <title>New species of Amycolatopsis and Streptomyces.</title>
        <authorList>
            <person name="Duangmal K."/>
            <person name="Teo W.F.A."/>
            <person name="Lipun K."/>
        </authorList>
    </citation>
    <scope>NUCLEOTIDE SEQUENCE [LARGE SCALE GENOMIC DNA]</scope>
    <source>
        <strain evidence="13 14">NBRC 106415</strain>
    </source>
</reference>
<proteinExistence type="inferred from homology"/>
<dbReference type="InterPro" id="IPR001967">
    <property type="entry name" value="Peptidase_S11_N"/>
</dbReference>
<feature type="region of interest" description="Disordered" evidence="10">
    <location>
        <begin position="1"/>
        <end position="59"/>
    </location>
</feature>
<comment type="caution">
    <text evidence="13">The sequence shown here is derived from an EMBL/GenBank/DDBJ whole genome shotgun (WGS) entry which is preliminary data.</text>
</comment>
<evidence type="ECO:0000256" key="9">
    <source>
        <dbReference type="RuleBase" id="RU004016"/>
    </source>
</evidence>
<dbReference type="GO" id="GO:0071555">
    <property type="term" value="P:cell wall organization"/>
    <property type="evidence" value="ECO:0007669"/>
    <property type="project" value="UniProtKB-KW"/>
</dbReference>
<dbReference type="Proteomes" id="UP000400924">
    <property type="component" value="Unassembled WGS sequence"/>
</dbReference>
<dbReference type="Pfam" id="PF00768">
    <property type="entry name" value="Peptidase_S11"/>
    <property type="match status" value="1"/>
</dbReference>
<keyword evidence="11" id="KW-1133">Transmembrane helix</keyword>
<keyword evidence="4" id="KW-0133">Cell shape</keyword>
<keyword evidence="11" id="KW-0472">Membrane</keyword>
<evidence type="ECO:0000313" key="13">
    <source>
        <dbReference type="EMBL" id="MPY64916.1"/>
    </source>
</evidence>
<organism evidence="13 14">
    <name type="scientific">Streptomyces spongiae</name>
    <dbReference type="NCBI Taxonomy" id="565072"/>
    <lineage>
        <taxon>Bacteria</taxon>
        <taxon>Bacillati</taxon>
        <taxon>Actinomycetota</taxon>
        <taxon>Actinomycetes</taxon>
        <taxon>Kitasatosporales</taxon>
        <taxon>Streptomycetaceae</taxon>
        <taxon>Streptomyces</taxon>
    </lineage>
</organism>
<feature type="compositionally biased region" description="Low complexity" evidence="10">
    <location>
        <begin position="1"/>
        <end position="10"/>
    </location>
</feature>
<evidence type="ECO:0000256" key="1">
    <source>
        <dbReference type="ARBA" id="ARBA00007164"/>
    </source>
</evidence>
<evidence type="ECO:0000256" key="7">
    <source>
        <dbReference type="PIRSR" id="PIRSR618044-1"/>
    </source>
</evidence>
<dbReference type="PANTHER" id="PTHR21581:SF33">
    <property type="entry name" value="D-ALANYL-D-ALANINE CARBOXYPEPTIDASE DACB"/>
    <property type="match status" value="1"/>
</dbReference>
<feature type="active site" description="Proton acceptor" evidence="7">
    <location>
        <position position="147"/>
    </location>
</feature>
<dbReference type="AlphaFoldDB" id="A0A5N8Y024"/>
<feature type="domain" description="Peptidase S11 D-alanyl-D-alanine carboxypeptidase A N-terminal" evidence="12">
    <location>
        <begin position="137"/>
        <end position="338"/>
    </location>
</feature>
<evidence type="ECO:0000256" key="2">
    <source>
        <dbReference type="ARBA" id="ARBA00022729"/>
    </source>
</evidence>
<dbReference type="PRINTS" id="PR00725">
    <property type="entry name" value="DADACBPTASE1"/>
</dbReference>
<evidence type="ECO:0000313" key="14">
    <source>
        <dbReference type="Proteomes" id="UP000400924"/>
    </source>
</evidence>
<dbReference type="InterPro" id="IPR018044">
    <property type="entry name" value="Peptidase_S11"/>
</dbReference>
<evidence type="ECO:0000259" key="12">
    <source>
        <dbReference type="Pfam" id="PF00768"/>
    </source>
</evidence>
<keyword evidence="13" id="KW-0121">Carboxypeptidase</keyword>
<sequence length="467" mass="48573">STAPAPSTAPSEPPRTAPADATAAIPQVGPERTAQQPLPPKPPIDLLAELTNTPPPPPTPVRTIVRRVKIWTPLLILLVIVFAVAQAVRPLPTPTLTLTADKTYAFEGGKVSLPWPKEGQGAMDVTGIGTMDGFGEQTAVPIGSVAKAMTAYVVLKDHPLKPGAKGPSIPVDALAEKEGGYDEQNESTLNTVKEGDKLSLQDAISAIMIPSANNIARLLARWDTDGSEAEFVKKMNAAAKDLGMTNTKYTDPSGLKETTVSTAEDQVKLGNALVKMKALTDITRLPSWKDPSGKEHRNYNTLVPYDNAIGIKTGSTTKAGGNLLFAATKEVGGENVIIVGAILGQHTAPIIDTVNAVSKTAMVAAQDALTSEKILKKGDVVGYVDDGLGGHTPVVATKDVSAVGWAGQTVKLALSDDGTTIPNEAKTGTKVGSLTVGDGKGDTVEVPVALQSELTEPGFGSKLVRVG</sequence>
<feature type="transmembrane region" description="Helical" evidence="11">
    <location>
        <begin position="70"/>
        <end position="88"/>
    </location>
</feature>
<dbReference type="EMBL" id="VJZC01001002">
    <property type="protein sequence ID" value="MPY64916.1"/>
    <property type="molecule type" value="Genomic_DNA"/>
</dbReference>
<keyword evidence="2" id="KW-0732">Signal</keyword>
<gene>
    <name evidence="13" type="ORF">FNH08_49580</name>
</gene>
<feature type="non-terminal residue" evidence="13">
    <location>
        <position position="1"/>
    </location>
</feature>
<feature type="compositionally biased region" description="Low complexity" evidence="10">
    <location>
        <begin position="17"/>
        <end position="26"/>
    </location>
</feature>
<protein>
    <submittedName>
        <fullName evidence="13">D-alanyl-D-alanine carboxypeptidase</fullName>
    </submittedName>
</protein>
<evidence type="ECO:0000256" key="10">
    <source>
        <dbReference type="SAM" id="MobiDB-lite"/>
    </source>
</evidence>
<dbReference type="GO" id="GO:0009002">
    <property type="term" value="F:serine-type D-Ala-D-Ala carboxypeptidase activity"/>
    <property type="evidence" value="ECO:0007669"/>
    <property type="project" value="InterPro"/>
</dbReference>
<dbReference type="GO" id="GO:0009252">
    <property type="term" value="P:peptidoglycan biosynthetic process"/>
    <property type="evidence" value="ECO:0007669"/>
    <property type="project" value="UniProtKB-KW"/>
</dbReference>
<comment type="similarity">
    <text evidence="1 9">Belongs to the peptidase S11 family.</text>
</comment>
<keyword evidence="11" id="KW-0812">Transmembrane</keyword>
<evidence type="ECO:0000256" key="8">
    <source>
        <dbReference type="PIRSR" id="PIRSR618044-2"/>
    </source>
</evidence>
<keyword evidence="6" id="KW-0961">Cell wall biogenesis/degradation</keyword>
<dbReference type="GO" id="GO:0008360">
    <property type="term" value="P:regulation of cell shape"/>
    <property type="evidence" value="ECO:0007669"/>
    <property type="project" value="UniProtKB-KW"/>
</dbReference>
<keyword evidence="5" id="KW-0573">Peptidoglycan synthesis</keyword>
<evidence type="ECO:0000256" key="3">
    <source>
        <dbReference type="ARBA" id="ARBA00022801"/>
    </source>
</evidence>
<keyword evidence="3" id="KW-0378">Hydrolase</keyword>
<accession>A0A5N8Y024</accession>
<keyword evidence="13" id="KW-0645">Protease</keyword>
<feature type="active site" evidence="7">
    <location>
        <position position="211"/>
    </location>
</feature>
<dbReference type="Gene3D" id="3.40.710.10">
    <property type="entry name" value="DD-peptidase/beta-lactamase superfamily"/>
    <property type="match status" value="1"/>
</dbReference>
<feature type="active site" description="Acyl-ester intermediate" evidence="7">
    <location>
        <position position="144"/>
    </location>
</feature>
<feature type="binding site" evidence="8">
    <location>
        <position position="312"/>
    </location>
    <ligand>
        <name>substrate</name>
    </ligand>
</feature>
<name>A0A5N8Y024_9ACTN</name>
<dbReference type="GO" id="GO:0006508">
    <property type="term" value="P:proteolysis"/>
    <property type="evidence" value="ECO:0007669"/>
    <property type="project" value="InterPro"/>
</dbReference>
<dbReference type="PANTHER" id="PTHR21581">
    <property type="entry name" value="D-ALANYL-D-ALANINE CARBOXYPEPTIDASE"/>
    <property type="match status" value="1"/>
</dbReference>
<keyword evidence="14" id="KW-1185">Reference proteome</keyword>
<evidence type="ECO:0000256" key="6">
    <source>
        <dbReference type="ARBA" id="ARBA00023316"/>
    </source>
</evidence>
<evidence type="ECO:0000256" key="5">
    <source>
        <dbReference type="ARBA" id="ARBA00022984"/>
    </source>
</evidence>
<evidence type="ECO:0000256" key="4">
    <source>
        <dbReference type="ARBA" id="ARBA00022960"/>
    </source>
</evidence>
<dbReference type="InterPro" id="IPR012338">
    <property type="entry name" value="Beta-lactam/transpept-like"/>
</dbReference>
<evidence type="ECO:0000256" key="11">
    <source>
        <dbReference type="SAM" id="Phobius"/>
    </source>
</evidence>
<dbReference type="SUPFAM" id="SSF56601">
    <property type="entry name" value="beta-lactamase/transpeptidase-like"/>
    <property type="match status" value="1"/>
</dbReference>